<name>A0A4R8TTJ7_9PEZI</name>
<evidence type="ECO:0000256" key="12">
    <source>
        <dbReference type="PIRSR" id="PIRSR611150-2"/>
    </source>
</evidence>
<dbReference type="PANTHER" id="PTHR48250:SF3">
    <property type="entry name" value="CUTINASE 1-RELATED"/>
    <property type="match status" value="1"/>
</dbReference>
<keyword evidence="5" id="KW-0964">Secreted</keyword>
<dbReference type="Pfam" id="PF01419">
    <property type="entry name" value="Jacalin"/>
    <property type="match status" value="1"/>
</dbReference>
<dbReference type="SUPFAM" id="SSF53474">
    <property type="entry name" value="alpha/beta-Hydrolases"/>
    <property type="match status" value="1"/>
</dbReference>
<dbReference type="Gene3D" id="2.100.10.30">
    <property type="entry name" value="Jacalin-like lectin domain"/>
    <property type="match status" value="1"/>
</dbReference>
<dbReference type="Proteomes" id="UP000295604">
    <property type="component" value="Unassembled WGS sequence"/>
</dbReference>
<evidence type="ECO:0000256" key="8">
    <source>
        <dbReference type="ARBA" id="ARBA00023026"/>
    </source>
</evidence>
<dbReference type="GO" id="GO:0050525">
    <property type="term" value="F:cutinase activity"/>
    <property type="evidence" value="ECO:0007669"/>
    <property type="project" value="UniProtKB-EC"/>
</dbReference>
<dbReference type="InterPro" id="IPR001229">
    <property type="entry name" value="Jacalin-like_lectin_dom"/>
</dbReference>
<evidence type="ECO:0000313" key="16">
    <source>
        <dbReference type="Proteomes" id="UP000295604"/>
    </source>
</evidence>
<evidence type="ECO:0000256" key="9">
    <source>
        <dbReference type="ARBA" id="ARBA00023157"/>
    </source>
</evidence>
<protein>
    <recommendedName>
        <fullName evidence="3">cutinase</fullName>
        <ecNumber evidence="3">3.1.1.74</ecNumber>
    </recommendedName>
</protein>
<comment type="caution">
    <text evidence="15">The sequence shown here is derived from an EMBL/GenBank/DDBJ whole genome shotgun (WGS) entry which is preliminary data.</text>
</comment>
<dbReference type="InterPro" id="IPR036404">
    <property type="entry name" value="Jacalin-like_lectin_dom_sf"/>
</dbReference>
<evidence type="ECO:0000259" key="14">
    <source>
        <dbReference type="SMART" id="SM00915"/>
    </source>
</evidence>
<reference evidence="15 16" key="1">
    <citation type="submission" date="2018-11" db="EMBL/GenBank/DDBJ databases">
        <title>Genome sequence and assembly of Colletotrichum sidae.</title>
        <authorList>
            <person name="Gan P."/>
            <person name="Shirasu K."/>
        </authorList>
    </citation>
    <scope>NUCLEOTIDE SEQUENCE [LARGE SCALE GENOMIC DNA]</scope>
    <source>
        <strain evidence="15 16">CBS 518.97</strain>
    </source>
</reference>
<dbReference type="Gene3D" id="3.40.50.1820">
    <property type="entry name" value="alpha/beta hydrolase"/>
    <property type="match status" value="1"/>
</dbReference>
<feature type="signal peptide" evidence="13">
    <location>
        <begin position="1"/>
        <end position="20"/>
    </location>
</feature>
<feature type="active site" description="Proton donor/acceptor" evidence="11">
    <location>
        <position position="214"/>
    </location>
</feature>
<dbReference type="InterPro" id="IPR011150">
    <property type="entry name" value="Cutinase_monf"/>
</dbReference>
<organism evidence="15 16">
    <name type="scientific">Colletotrichum sidae</name>
    <dbReference type="NCBI Taxonomy" id="1347389"/>
    <lineage>
        <taxon>Eukaryota</taxon>
        <taxon>Fungi</taxon>
        <taxon>Dikarya</taxon>
        <taxon>Ascomycota</taxon>
        <taxon>Pezizomycotina</taxon>
        <taxon>Sordariomycetes</taxon>
        <taxon>Hypocreomycetidae</taxon>
        <taxon>Glomerellales</taxon>
        <taxon>Glomerellaceae</taxon>
        <taxon>Colletotrichum</taxon>
        <taxon>Colletotrichum orbiculare species complex</taxon>
    </lineage>
</organism>
<feature type="domain" description="Jacalin-type lectin" evidence="14">
    <location>
        <begin position="271"/>
        <end position="400"/>
    </location>
</feature>
<evidence type="ECO:0000256" key="3">
    <source>
        <dbReference type="ARBA" id="ARBA00013095"/>
    </source>
</evidence>
<evidence type="ECO:0000256" key="5">
    <source>
        <dbReference type="ARBA" id="ARBA00022525"/>
    </source>
</evidence>
<dbReference type="PANTHER" id="PTHR48250">
    <property type="entry name" value="CUTINASE 2-RELATED"/>
    <property type="match status" value="1"/>
</dbReference>
<dbReference type="EMBL" id="QAPF01000005">
    <property type="protein sequence ID" value="TEA22458.1"/>
    <property type="molecule type" value="Genomic_DNA"/>
</dbReference>
<dbReference type="InterPro" id="IPR029058">
    <property type="entry name" value="AB_hydrolase_fold"/>
</dbReference>
<feature type="active site" description="Nucleophile" evidence="11">
    <location>
        <position position="142"/>
    </location>
</feature>
<dbReference type="AlphaFoldDB" id="A0A4R8TTJ7"/>
<comment type="similarity">
    <text evidence="2">Belongs to the cutinase family.</text>
</comment>
<keyword evidence="7" id="KW-0378">Hydrolase</keyword>
<dbReference type="GO" id="GO:0016052">
    <property type="term" value="P:carbohydrate catabolic process"/>
    <property type="evidence" value="ECO:0007669"/>
    <property type="project" value="TreeGrafter"/>
</dbReference>
<dbReference type="GO" id="GO:0005576">
    <property type="term" value="C:extracellular region"/>
    <property type="evidence" value="ECO:0007669"/>
    <property type="project" value="UniProtKB-SubCell"/>
</dbReference>
<keyword evidence="16" id="KW-1185">Reference proteome</keyword>
<evidence type="ECO:0000256" key="6">
    <source>
        <dbReference type="ARBA" id="ARBA00022729"/>
    </source>
</evidence>
<keyword evidence="6 13" id="KW-0732">Signal</keyword>
<evidence type="ECO:0000256" key="13">
    <source>
        <dbReference type="SAM" id="SignalP"/>
    </source>
</evidence>
<feature type="chain" id="PRO_5020779159" description="cutinase" evidence="13">
    <location>
        <begin position="21"/>
        <end position="407"/>
    </location>
</feature>
<gene>
    <name evidence="15" type="ORF">C8034_v009896</name>
</gene>
<keyword evidence="8" id="KW-0843">Virulence</keyword>
<evidence type="ECO:0000256" key="4">
    <source>
        <dbReference type="ARBA" id="ARBA00022487"/>
    </source>
</evidence>
<dbReference type="Pfam" id="PF01083">
    <property type="entry name" value="Cutinase"/>
    <property type="match status" value="1"/>
</dbReference>
<sequence>MKISTAVPFVLLSGLAPGFARVTPRGIELEGLLARDNAAIGLTENEVRDGACKESMFLYFRGSTQTSNMGEQPGPQLASYLRWTLTPEKIAIQGIEYPAKLSDNICLSVDLCHPKELAGASDLVRAYMNKCPGSTVVMAGYSQGGGMLSRVIGEQLESQYKDRIVAAVTFGNIVQADDHDRIPNFVEDKAALFCNSGDPVCENGFLPGAMRSAHQDYKPSAKPAAQFMVTKIASARGWPSAPVVPDTDLTKYANTGLKFLDIFRGAAALVSTPFNDADLMMATNKTRLISIFGRSDKRVDMVGVKWEGGDPSPPSHGGDGGDYNDIWLGENEFWTTLEVCNGQKNGNDRIGYFRATTSTGQSLELGSKTTDVCTTFAAAEGMSFVGMYGESGDEVDSLGPIEYAKPL</sequence>
<feature type="disulfide bond" evidence="12">
    <location>
        <begin position="52"/>
        <end position="131"/>
    </location>
</feature>
<evidence type="ECO:0000256" key="2">
    <source>
        <dbReference type="ARBA" id="ARBA00007534"/>
    </source>
</evidence>
<dbReference type="SMART" id="SM00915">
    <property type="entry name" value="Jacalin"/>
    <property type="match status" value="1"/>
</dbReference>
<evidence type="ECO:0000313" key="15">
    <source>
        <dbReference type="EMBL" id="TEA22458.1"/>
    </source>
</evidence>
<dbReference type="SMART" id="SM01110">
    <property type="entry name" value="Cutinase"/>
    <property type="match status" value="1"/>
</dbReference>
<comment type="catalytic activity">
    <reaction evidence="10">
        <text>cutin + H2O = cutin monomers.</text>
        <dbReference type="EC" id="3.1.1.74"/>
    </reaction>
</comment>
<feature type="active site" evidence="11">
    <location>
        <position position="198"/>
    </location>
</feature>
<evidence type="ECO:0000256" key="11">
    <source>
        <dbReference type="PIRSR" id="PIRSR611150-1"/>
    </source>
</evidence>
<evidence type="ECO:0000256" key="7">
    <source>
        <dbReference type="ARBA" id="ARBA00022801"/>
    </source>
</evidence>
<dbReference type="InterPro" id="IPR000675">
    <property type="entry name" value="Cutinase/axe"/>
</dbReference>
<comment type="subcellular location">
    <subcellularLocation>
        <location evidence="1">Secreted</location>
    </subcellularLocation>
</comment>
<evidence type="ECO:0000256" key="1">
    <source>
        <dbReference type="ARBA" id="ARBA00004613"/>
    </source>
</evidence>
<keyword evidence="9 12" id="KW-1015">Disulfide bond</keyword>
<dbReference type="EC" id="3.1.1.74" evidence="3"/>
<dbReference type="PRINTS" id="PR00129">
    <property type="entry name" value="CUTINASE"/>
</dbReference>
<evidence type="ECO:0000256" key="10">
    <source>
        <dbReference type="ARBA" id="ARBA00034045"/>
    </source>
</evidence>
<keyword evidence="4" id="KW-0719">Serine esterase</keyword>
<feature type="disulfide bond" evidence="12">
    <location>
        <begin position="194"/>
        <end position="201"/>
    </location>
</feature>
<accession>A0A4R8TTJ7</accession>
<proteinExistence type="inferred from homology"/>
<dbReference type="SUPFAM" id="SSF51101">
    <property type="entry name" value="Mannose-binding lectins"/>
    <property type="match status" value="1"/>
</dbReference>